<evidence type="ECO:0000313" key="2">
    <source>
        <dbReference type="EMBL" id="GBP47817.1"/>
    </source>
</evidence>
<dbReference type="AlphaFoldDB" id="A0A4C1WCF8"/>
<organism evidence="2 3">
    <name type="scientific">Eumeta variegata</name>
    <name type="common">Bagworm moth</name>
    <name type="synonym">Eumeta japonica</name>
    <dbReference type="NCBI Taxonomy" id="151549"/>
    <lineage>
        <taxon>Eukaryota</taxon>
        <taxon>Metazoa</taxon>
        <taxon>Ecdysozoa</taxon>
        <taxon>Arthropoda</taxon>
        <taxon>Hexapoda</taxon>
        <taxon>Insecta</taxon>
        <taxon>Pterygota</taxon>
        <taxon>Neoptera</taxon>
        <taxon>Endopterygota</taxon>
        <taxon>Lepidoptera</taxon>
        <taxon>Glossata</taxon>
        <taxon>Ditrysia</taxon>
        <taxon>Tineoidea</taxon>
        <taxon>Psychidae</taxon>
        <taxon>Oiketicinae</taxon>
        <taxon>Eumeta</taxon>
    </lineage>
</organism>
<dbReference type="EMBL" id="BGZK01000510">
    <property type="protein sequence ID" value="GBP47817.1"/>
    <property type="molecule type" value="Genomic_DNA"/>
</dbReference>
<sequence>MDVTEAREIYKDRIPRGNLCFLPTFLGNRHGFSEFGTGLLPSAIPLSPPDLSTVTMFHNRAAPPRIIGVVNEDAAESRPGRRKKNKLSVHQRRGRADAGRPNATWASRALLPDCGCGFIRRSFSFFFRLIIMTCLRRKDTTGHPLPLARRPLCALSSDTIQDIQDNHPCHLYASH</sequence>
<feature type="region of interest" description="Disordered" evidence="1">
    <location>
        <begin position="73"/>
        <end position="99"/>
    </location>
</feature>
<protein>
    <submittedName>
        <fullName evidence="2">Uncharacterized protein</fullName>
    </submittedName>
</protein>
<keyword evidence="3" id="KW-1185">Reference proteome</keyword>
<gene>
    <name evidence="2" type="ORF">EVAR_79666_1</name>
</gene>
<reference evidence="2 3" key="1">
    <citation type="journal article" date="2019" name="Commun. Biol.">
        <title>The bagworm genome reveals a unique fibroin gene that provides high tensile strength.</title>
        <authorList>
            <person name="Kono N."/>
            <person name="Nakamura H."/>
            <person name="Ohtoshi R."/>
            <person name="Tomita M."/>
            <person name="Numata K."/>
            <person name="Arakawa K."/>
        </authorList>
    </citation>
    <scope>NUCLEOTIDE SEQUENCE [LARGE SCALE GENOMIC DNA]</scope>
</reference>
<feature type="compositionally biased region" description="Basic residues" evidence="1">
    <location>
        <begin position="80"/>
        <end position="93"/>
    </location>
</feature>
<dbReference type="Proteomes" id="UP000299102">
    <property type="component" value="Unassembled WGS sequence"/>
</dbReference>
<evidence type="ECO:0000256" key="1">
    <source>
        <dbReference type="SAM" id="MobiDB-lite"/>
    </source>
</evidence>
<accession>A0A4C1WCF8</accession>
<proteinExistence type="predicted"/>
<evidence type="ECO:0000313" key="3">
    <source>
        <dbReference type="Proteomes" id="UP000299102"/>
    </source>
</evidence>
<name>A0A4C1WCF8_EUMVA</name>
<comment type="caution">
    <text evidence="2">The sequence shown here is derived from an EMBL/GenBank/DDBJ whole genome shotgun (WGS) entry which is preliminary data.</text>
</comment>